<dbReference type="Proteomes" id="UP001138672">
    <property type="component" value="Unassembled WGS sequence"/>
</dbReference>
<accession>A0A9X0YHF5</accession>
<dbReference type="SUPFAM" id="SSF54285">
    <property type="entry name" value="MoaD/ThiS"/>
    <property type="match status" value="1"/>
</dbReference>
<dbReference type="EMBL" id="JAUSUU010000001">
    <property type="protein sequence ID" value="MDQ0333682.1"/>
    <property type="molecule type" value="Genomic_DNA"/>
</dbReference>
<dbReference type="AlphaFoldDB" id="A0A9X0YHF5"/>
<dbReference type="Gene3D" id="3.10.20.30">
    <property type="match status" value="1"/>
</dbReference>
<dbReference type="Proteomes" id="UP001231587">
    <property type="component" value="Unassembled WGS sequence"/>
</dbReference>
<dbReference type="InterPro" id="IPR012675">
    <property type="entry name" value="Beta-grasp_dom_sf"/>
</dbReference>
<sequence>MITIKYFGMLAEHTKCTEEQMDFKALKLSELVQDLKVKYQLNPASFHVALNHKLVQDSEDVTLQFQDEIALLPPFAGG</sequence>
<evidence type="ECO:0000313" key="4">
    <source>
        <dbReference type="Proteomes" id="UP001231587"/>
    </source>
</evidence>
<comment type="caution">
    <text evidence="1">The sequence shown here is derived from an EMBL/GenBank/DDBJ whole genome shotgun (WGS) entry which is preliminary data.</text>
</comment>
<gene>
    <name evidence="1" type="ORF">J2Z56_000811</name>
    <name evidence="2" type="ORF">J2Z57_000104</name>
</gene>
<organism evidence="1 3">
    <name type="scientific">Formosa algae</name>
    <dbReference type="NCBI Taxonomy" id="225843"/>
    <lineage>
        <taxon>Bacteria</taxon>
        <taxon>Pseudomonadati</taxon>
        <taxon>Bacteroidota</taxon>
        <taxon>Flavobacteriia</taxon>
        <taxon>Flavobacteriales</taxon>
        <taxon>Flavobacteriaceae</taxon>
        <taxon>Formosa</taxon>
    </lineage>
</organism>
<dbReference type="Pfam" id="PF02597">
    <property type="entry name" value="ThiS"/>
    <property type="match status" value="1"/>
</dbReference>
<name>A0A9X0YHF5_9FLAO</name>
<evidence type="ECO:0000313" key="2">
    <source>
        <dbReference type="EMBL" id="MDQ0333682.1"/>
    </source>
</evidence>
<dbReference type="InterPro" id="IPR016155">
    <property type="entry name" value="Mopterin_synth/thiamin_S_b"/>
</dbReference>
<reference evidence="1" key="1">
    <citation type="submission" date="2021-03" db="EMBL/GenBank/DDBJ databases">
        <title>Genomic Encyclopedia of Type Strains, Phase IV (KMG-IV): sequencing the most valuable type-strain genomes for metagenomic binning, comparative biology and taxonomic classification.</title>
        <authorList>
            <person name="Goeker M."/>
        </authorList>
    </citation>
    <scope>NUCLEOTIDE SEQUENCE</scope>
    <source>
        <strain evidence="1">DSM 15523</strain>
        <strain evidence="2 4">DSM 16476</strain>
    </source>
</reference>
<dbReference type="RefSeq" id="WP_057783814.1">
    <property type="nucleotide sequence ID" value="NZ_JAGGJQ010000002.1"/>
</dbReference>
<dbReference type="EMBL" id="JAGGJQ010000002">
    <property type="protein sequence ID" value="MBP1838905.1"/>
    <property type="molecule type" value="Genomic_DNA"/>
</dbReference>
<dbReference type="OrthoDB" id="1191081at2"/>
<keyword evidence="4" id="KW-1185">Reference proteome</keyword>
<evidence type="ECO:0000313" key="3">
    <source>
        <dbReference type="Proteomes" id="UP001138672"/>
    </source>
</evidence>
<protein>
    <submittedName>
        <fullName evidence="1">Molybdopterin synthase sulfur carrier subunit</fullName>
    </submittedName>
</protein>
<dbReference type="CDD" id="cd00754">
    <property type="entry name" value="Ubl_MoaD"/>
    <property type="match status" value="1"/>
</dbReference>
<dbReference type="InterPro" id="IPR003749">
    <property type="entry name" value="ThiS/MoaD-like"/>
</dbReference>
<proteinExistence type="predicted"/>
<evidence type="ECO:0000313" key="1">
    <source>
        <dbReference type="EMBL" id="MBP1838905.1"/>
    </source>
</evidence>